<accession>A0A5N6KLT4</accession>
<reference evidence="2 3" key="1">
    <citation type="submission" date="2019-06" db="EMBL/GenBank/DDBJ databases">
        <title>Genome Sequence of the Brown Rot Fungal Pathogen Monilinia laxa.</title>
        <authorList>
            <person name="De Miccolis Angelini R.M."/>
            <person name="Landi L."/>
            <person name="Abate D."/>
            <person name="Pollastro S."/>
            <person name="Romanazzi G."/>
            <person name="Faretra F."/>
        </authorList>
    </citation>
    <scope>NUCLEOTIDE SEQUENCE [LARGE SCALE GENOMIC DNA]</scope>
    <source>
        <strain evidence="2 3">Mlax316</strain>
    </source>
</reference>
<evidence type="ECO:0000313" key="2">
    <source>
        <dbReference type="EMBL" id="KAB8304645.1"/>
    </source>
</evidence>
<evidence type="ECO:0000256" key="1">
    <source>
        <dbReference type="SAM" id="MobiDB-lite"/>
    </source>
</evidence>
<sequence length="101" mass="10810">MGDVKIHGGVVYAGAVGSVLVITRRCEDEVPWSRTLEGAAANAHGIFHNIASLLIPLDQKSVSTVPTKQEDRDLFKGPDLPGCSSNLTDTGELEQVHKGWT</sequence>
<protein>
    <submittedName>
        <fullName evidence="2">Uncharacterized protein</fullName>
    </submittedName>
</protein>
<gene>
    <name evidence="2" type="ORF">EYC80_004016</name>
</gene>
<comment type="caution">
    <text evidence="2">The sequence shown here is derived from an EMBL/GenBank/DDBJ whole genome shotgun (WGS) entry which is preliminary data.</text>
</comment>
<organism evidence="2 3">
    <name type="scientific">Monilinia laxa</name>
    <name type="common">Brown rot fungus</name>
    <name type="synonym">Sclerotinia laxa</name>
    <dbReference type="NCBI Taxonomy" id="61186"/>
    <lineage>
        <taxon>Eukaryota</taxon>
        <taxon>Fungi</taxon>
        <taxon>Dikarya</taxon>
        <taxon>Ascomycota</taxon>
        <taxon>Pezizomycotina</taxon>
        <taxon>Leotiomycetes</taxon>
        <taxon>Helotiales</taxon>
        <taxon>Sclerotiniaceae</taxon>
        <taxon>Monilinia</taxon>
    </lineage>
</organism>
<evidence type="ECO:0000313" key="3">
    <source>
        <dbReference type="Proteomes" id="UP000326757"/>
    </source>
</evidence>
<name>A0A5N6KLT4_MONLA</name>
<dbReference type="EMBL" id="VIGI01000001">
    <property type="protein sequence ID" value="KAB8304645.1"/>
    <property type="molecule type" value="Genomic_DNA"/>
</dbReference>
<dbReference type="Proteomes" id="UP000326757">
    <property type="component" value="Unassembled WGS sequence"/>
</dbReference>
<feature type="region of interest" description="Disordered" evidence="1">
    <location>
        <begin position="69"/>
        <end position="101"/>
    </location>
</feature>
<proteinExistence type="predicted"/>
<dbReference type="AlphaFoldDB" id="A0A5N6KLT4"/>
<keyword evidence="3" id="KW-1185">Reference proteome</keyword>